<accession>A0ABT3CIV7</accession>
<proteinExistence type="inferred from homology"/>
<name>A0ABT3CIV7_9MYCO</name>
<keyword evidence="9" id="KW-1185">Reference proteome</keyword>
<dbReference type="InterPro" id="IPR001128">
    <property type="entry name" value="Cyt_P450"/>
</dbReference>
<keyword evidence="5 7" id="KW-0408">Iron</keyword>
<organism evidence="8 9">
    <name type="scientific">Mycolicibacterium komossense</name>
    <dbReference type="NCBI Taxonomy" id="1779"/>
    <lineage>
        <taxon>Bacteria</taxon>
        <taxon>Bacillati</taxon>
        <taxon>Actinomycetota</taxon>
        <taxon>Actinomycetes</taxon>
        <taxon>Mycobacteriales</taxon>
        <taxon>Mycobacteriaceae</taxon>
        <taxon>Mycolicibacterium</taxon>
    </lineage>
</organism>
<keyword evidence="4 7" id="KW-0560">Oxidoreductase</keyword>
<dbReference type="PANTHER" id="PTHR46696">
    <property type="entry name" value="P450, PUTATIVE (EUROFUNG)-RELATED"/>
    <property type="match status" value="1"/>
</dbReference>
<dbReference type="SUPFAM" id="SSF48264">
    <property type="entry name" value="Cytochrome P450"/>
    <property type="match status" value="1"/>
</dbReference>
<dbReference type="PRINTS" id="PR00359">
    <property type="entry name" value="BP450"/>
</dbReference>
<dbReference type="RefSeq" id="WP_264070645.1">
    <property type="nucleotide sequence ID" value="NZ_JACKTY010000041.1"/>
</dbReference>
<comment type="caution">
    <text evidence="8">The sequence shown here is derived from an EMBL/GenBank/DDBJ whole genome shotgun (WGS) entry which is preliminary data.</text>
</comment>
<dbReference type="PANTHER" id="PTHR46696:SF1">
    <property type="entry name" value="CYTOCHROME P450 YJIB-RELATED"/>
    <property type="match status" value="1"/>
</dbReference>
<sequence>MTTTPHTSLKVVTDLVSEVTLAELEDDPNPIYRRLRVESPIAYLPDTHLVLLTTWALCDAAGRDNDHLHGPVEPFKTAYGSPNILSLEGPGHAELRNALNPPLRNKSVLSRRDDLFRAVARRRVEEIRDRGCADLATELLEPISLEVVGVMLGLDDLDMDTRKRWFNALGAYLVNRGRDTGVADRGEVVKLEVRSYLEARIASMPDESDGTVLWHLFHTGCEPGQVRSIDAVIGTVAVLIVGGFQEPGHGIAATLLGVLPNEDYRDRLVVDTVRWGPIAFEEAMRWLPPFSVVERDVLEDMVLDGVLIPAGMSVGLVVGAANRDPERWSNPDEFDLDRPQRNHMAFGYGRHTCVGHFTARALSQVVLEEVFQGLPGLRLDPDQKPWVHGWRTRGPKSLPVLWDAP</sequence>
<keyword evidence="2 7" id="KW-0349">Heme</keyword>
<dbReference type="InterPro" id="IPR017972">
    <property type="entry name" value="Cyt_P450_CS"/>
</dbReference>
<keyword evidence="3 7" id="KW-0479">Metal-binding</keyword>
<keyword evidence="6 7" id="KW-0503">Monooxygenase</keyword>
<evidence type="ECO:0000256" key="3">
    <source>
        <dbReference type="ARBA" id="ARBA00022723"/>
    </source>
</evidence>
<evidence type="ECO:0000313" key="8">
    <source>
        <dbReference type="EMBL" id="MCV7229418.1"/>
    </source>
</evidence>
<evidence type="ECO:0000256" key="6">
    <source>
        <dbReference type="ARBA" id="ARBA00023033"/>
    </source>
</evidence>
<evidence type="ECO:0000256" key="1">
    <source>
        <dbReference type="ARBA" id="ARBA00010617"/>
    </source>
</evidence>
<reference evidence="8 9" key="1">
    <citation type="journal article" date="2022" name="BMC Genomics">
        <title>Comparative genome analysis of mycobacteria focusing on tRNA and non-coding RNA.</title>
        <authorList>
            <person name="Behra P.R.K."/>
            <person name="Pettersson B.M.F."/>
            <person name="Ramesh M."/>
            <person name="Das S."/>
            <person name="Dasgupta S."/>
            <person name="Kirsebom L.A."/>
        </authorList>
    </citation>
    <scope>NUCLEOTIDE SEQUENCE [LARGE SCALE GENOMIC DNA]</scope>
    <source>
        <strain evidence="8 9">DSM 44078</strain>
    </source>
</reference>
<protein>
    <submittedName>
        <fullName evidence="8">Cytochrome P450</fullName>
    </submittedName>
</protein>
<evidence type="ECO:0000313" key="9">
    <source>
        <dbReference type="Proteomes" id="UP001526201"/>
    </source>
</evidence>
<dbReference type="InterPro" id="IPR002397">
    <property type="entry name" value="Cyt_P450_B"/>
</dbReference>
<evidence type="ECO:0000256" key="4">
    <source>
        <dbReference type="ARBA" id="ARBA00023002"/>
    </source>
</evidence>
<evidence type="ECO:0000256" key="7">
    <source>
        <dbReference type="RuleBase" id="RU000461"/>
    </source>
</evidence>
<evidence type="ECO:0000256" key="2">
    <source>
        <dbReference type="ARBA" id="ARBA00022617"/>
    </source>
</evidence>
<dbReference type="InterPro" id="IPR036396">
    <property type="entry name" value="Cyt_P450_sf"/>
</dbReference>
<evidence type="ECO:0000256" key="5">
    <source>
        <dbReference type="ARBA" id="ARBA00023004"/>
    </source>
</evidence>
<dbReference type="Pfam" id="PF00067">
    <property type="entry name" value="p450"/>
    <property type="match status" value="1"/>
</dbReference>
<dbReference type="PROSITE" id="PS00086">
    <property type="entry name" value="CYTOCHROME_P450"/>
    <property type="match status" value="1"/>
</dbReference>
<dbReference type="Proteomes" id="UP001526201">
    <property type="component" value="Unassembled WGS sequence"/>
</dbReference>
<dbReference type="Gene3D" id="1.10.630.10">
    <property type="entry name" value="Cytochrome P450"/>
    <property type="match status" value="1"/>
</dbReference>
<gene>
    <name evidence="8" type="ORF">H7J73_25740</name>
</gene>
<comment type="similarity">
    <text evidence="1 7">Belongs to the cytochrome P450 family.</text>
</comment>
<dbReference type="EMBL" id="JACKTY010000041">
    <property type="protein sequence ID" value="MCV7229418.1"/>
    <property type="molecule type" value="Genomic_DNA"/>
</dbReference>